<keyword evidence="1" id="KW-1133">Transmembrane helix</keyword>
<keyword evidence="1" id="KW-0472">Membrane</keyword>
<gene>
    <name evidence="2" type="ORF">BGZ70_001881</name>
</gene>
<proteinExistence type="predicted"/>
<evidence type="ECO:0000256" key="1">
    <source>
        <dbReference type="SAM" id="Phobius"/>
    </source>
</evidence>
<feature type="transmembrane region" description="Helical" evidence="1">
    <location>
        <begin position="132"/>
        <end position="152"/>
    </location>
</feature>
<evidence type="ECO:0000313" key="2">
    <source>
        <dbReference type="EMBL" id="KAF9949206.1"/>
    </source>
</evidence>
<reference evidence="2" key="1">
    <citation type="journal article" date="2020" name="Fungal Divers.">
        <title>Resolving the Mortierellaceae phylogeny through synthesis of multi-gene phylogenetics and phylogenomics.</title>
        <authorList>
            <person name="Vandepol N."/>
            <person name="Liber J."/>
            <person name="Desiro A."/>
            <person name="Na H."/>
            <person name="Kennedy M."/>
            <person name="Barry K."/>
            <person name="Grigoriev I.V."/>
            <person name="Miller A.N."/>
            <person name="O'Donnell K."/>
            <person name="Stajich J.E."/>
            <person name="Bonito G."/>
        </authorList>
    </citation>
    <scope>NUCLEOTIDE SEQUENCE</scope>
    <source>
        <strain evidence="2">CK1249</strain>
    </source>
</reference>
<evidence type="ECO:0000313" key="3">
    <source>
        <dbReference type="Proteomes" id="UP000738359"/>
    </source>
</evidence>
<organism evidence="2 3">
    <name type="scientific">Mortierella alpina</name>
    <name type="common">Oleaginous fungus</name>
    <name type="synonym">Mortierella renispora</name>
    <dbReference type="NCBI Taxonomy" id="64518"/>
    <lineage>
        <taxon>Eukaryota</taxon>
        <taxon>Fungi</taxon>
        <taxon>Fungi incertae sedis</taxon>
        <taxon>Mucoromycota</taxon>
        <taxon>Mortierellomycotina</taxon>
        <taxon>Mortierellomycetes</taxon>
        <taxon>Mortierellales</taxon>
        <taxon>Mortierellaceae</taxon>
        <taxon>Mortierella</taxon>
    </lineage>
</organism>
<accession>A0A9P6LXJ6</accession>
<name>A0A9P6LXJ6_MORAP</name>
<keyword evidence="3" id="KW-1185">Reference proteome</keyword>
<dbReference type="AlphaFoldDB" id="A0A9P6LXJ6"/>
<keyword evidence="1" id="KW-0812">Transmembrane</keyword>
<dbReference type="EMBL" id="JAAAHY010001437">
    <property type="protein sequence ID" value="KAF9949206.1"/>
    <property type="molecule type" value="Genomic_DNA"/>
</dbReference>
<sequence>MDYETAAGRIVIIQESSKDCELWAAASNAANTVGLALLRNQSSILLSIVTSNVLDETKEFDGDETFLRKIVAALRYIIHAISSSGYYVMDRISAAVTWLWEYSKAVTLIVGAAIAPIALNTASSLATKTVEFGVRCIYATTIAVMGIFYRLLRLSRRSKDMVQTSENQALAEETVETVQPRGMPAPERAPMDVKSHTYEITSTHPIFSIYFVGASFIAGLLVGGYFAVAVVAATRPTPV</sequence>
<protein>
    <submittedName>
        <fullName evidence="2">Uncharacterized protein</fullName>
    </submittedName>
</protein>
<feature type="transmembrane region" description="Helical" evidence="1">
    <location>
        <begin position="105"/>
        <end position="126"/>
    </location>
</feature>
<feature type="transmembrane region" description="Helical" evidence="1">
    <location>
        <begin position="209"/>
        <end position="233"/>
    </location>
</feature>
<comment type="caution">
    <text evidence="2">The sequence shown here is derived from an EMBL/GenBank/DDBJ whole genome shotgun (WGS) entry which is preliminary data.</text>
</comment>
<dbReference type="OrthoDB" id="10447778at2759"/>
<dbReference type="Proteomes" id="UP000738359">
    <property type="component" value="Unassembled WGS sequence"/>
</dbReference>